<dbReference type="RefSeq" id="WP_006298224.1">
    <property type="nucleotide sequence ID" value="NZ_AEGR01000061.1"/>
</dbReference>
<dbReference type="AlphaFoldDB" id="F3KUL8"/>
<accession>F3KUL8</accession>
<evidence type="ECO:0008006" key="3">
    <source>
        <dbReference type="Google" id="ProtNLM"/>
    </source>
</evidence>
<dbReference type="InterPro" id="IPR047610">
    <property type="entry name" value="ImuA_translesion"/>
</dbReference>
<dbReference type="NCBIfam" id="NF033429">
    <property type="entry name" value="ImuA_translesion"/>
    <property type="match status" value="1"/>
</dbReference>
<dbReference type="InterPro" id="IPR017166">
    <property type="entry name" value="UCP037290"/>
</dbReference>
<comment type="caution">
    <text evidence="1">The sequence shown here is derived from an EMBL/GenBank/DDBJ whole genome shotgun (WGS) entry which is preliminary data.</text>
</comment>
<dbReference type="InterPro" id="IPR027417">
    <property type="entry name" value="P-loop_NTPase"/>
</dbReference>
<reference evidence="1 2" key="1">
    <citation type="journal article" date="2011" name="EMBO J.">
        <title>Structural diversity of bacterial flagellar motors.</title>
        <authorList>
            <person name="Chen S."/>
            <person name="Beeby M."/>
            <person name="Murphy G.E."/>
            <person name="Leadbetter J.R."/>
            <person name="Hendrixson D.R."/>
            <person name="Briegel A."/>
            <person name="Li Z."/>
            <person name="Shi J."/>
            <person name="Tocheva E.I."/>
            <person name="Muller A."/>
            <person name="Dobro M.J."/>
            <person name="Jensen G.J."/>
        </authorList>
    </citation>
    <scope>NUCLEOTIDE SEQUENCE [LARGE SCALE GENOMIC DNA]</scope>
    <source>
        <strain evidence="1 2">ATCC 19624</strain>
    </source>
</reference>
<proteinExistence type="predicted"/>
<dbReference type="OrthoDB" id="9811176at2"/>
<evidence type="ECO:0000313" key="1">
    <source>
        <dbReference type="EMBL" id="EGI76595.1"/>
    </source>
</evidence>
<sequence>MGLNASVNSLAPPRLDALDGVWRADELARVRQTYVSSGHGELDPELPGQGWPLGQMTEILQAQPGLHEWRLLLPALRQAVAQGPLVLVGAPQLPHLPALSWLGISARQLLRVDAHSAAERLWATEQVLRGRELGALLSWLPQARPEQLRRLQLASTATQALVFALRPLTARHAASPAPLRLTLEAQPQGLEGAAPGLSVHVLKRRGPPLDHALTLAAPLPVTAALRRRGPAEEPAHAVVRPATPPHAWHRAQQPVAA</sequence>
<dbReference type="eggNOG" id="COG4544">
    <property type="taxonomic scope" value="Bacteria"/>
</dbReference>
<dbReference type="Proteomes" id="UP000016368">
    <property type="component" value="Unassembled WGS sequence"/>
</dbReference>
<dbReference type="STRING" id="887062.HGR_10760"/>
<gene>
    <name evidence="1" type="ORF">HGR_10760</name>
</gene>
<dbReference type="SUPFAM" id="SSF52540">
    <property type="entry name" value="P-loop containing nucleoside triphosphate hydrolases"/>
    <property type="match status" value="1"/>
</dbReference>
<dbReference type="PIRSF" id="PIRSF037290">
    <property type="entry name" value="UCP037290"/>
    <property type="match status" value="1"/>
</dbReference>
<keyword evidence="2" id="KW-1185">Reference proteome</keyword>
<protein>
    <recommendedName>
        <fullName evidence="3">SOS cell division inhibitor SulA</fullName>
    </recommendedName>
</protein>
<evidence type="ECO:0000313" key="2">
    <source>
        <dbReference type="Proteomes" id="UP000016368"/>
    </source>
</evidence>
<organism evidence="1 2">
    <name type="scientific">Hylemonella gracilis ATCC 19624</name>
    <dbReference type="NCBI Taxonomy" id="887062"/>
    <lineage>
        <taxon>Bacteria</taxon>
        <taxon>Pseudomonadati</taxon>
        <taxon>Pseudomonadota</taxon>
        <taxon>Betaproteobacteria</taxon>
        <taxon>Burkholderiales</taxon>
        <taxon>Comamonadaceae</taxon>
        <taxon>Hylemonella</taxon>
    </lineage>
</organism>
<dbReference type="Gene3D" id="3.40.50.300">
    <property type="entry name" value="P-loop containing nucleotide triphosphate hydrolases"/>
    <property type="match status" value="1"/>
</dbReference>
<name>F3KUL8_9BURK</name>
<dbReference type="EMBL" id="AEGR01000061">
    <property type="protein sequence ID" value="EGI76595.1"/>
    <property type="molecule type" value="Genomic_DNA"/>
</dbReference>